<proteinExistence type="predicted"/>
<accession>A0ACC2QMD9</accession>
<keyword evidence="2" id="KW-1185">Reference proteome</keyword>
<gene>
    <name evidence="1" type="ORF">PYW08_011573</name>
</gene>
<organism evidence="1 2">
    <name type="scientific">Mythimna loreyi</name>
    <dbReference type="NCBI Taxonomy" id="667449"/>
    <lineage>
        <taxon>Eukaryota</taxon>
        <taxon>Metazoa</taxon>
        <taxon>Ecdysozoa</taxon>
        <taxon>Arthropoda</taxon>
        <taxon>Hexapoda</taxon>
        <taxon>Insecta</taxon>
        <taxon>Pterygota</taxon>
        <taxon>Neoptera</taxon>
        <taxon>Endopterygota</taxon>
        <taxon>Lepidoptera</taxon>
        <taxon>Glossata</taxon>
        <taxon>Ditrysia</taxon>
        <taxon>Noctuoidea</taxon>
        <taxon>Noctuidae</taxon>
        <taxon>Noctuinae</taxon>
        <taxon>Hadenini</taxon>
        <taxon>Mythimna</taxon>
    </lineage>
</organism>
<name>A0ACC2QMD9_9NEOP</name>
<dbReference type="EMBL" id="CM056779">
    <property type="protein sequence ID" value="KAJ8719398.1"/>
    <property type="molecule type" value="Genomic_DNA"/>
</dbReference>
<reference evidence="1" key="1">
    <citation type="submission" date="2023-03" db="EMBL/GenBank/DDBJ databases">
        <title>Chromosome-level genomes of two armyworms, Mythimna separata and Mythimna loreyi, provide insights into the biosynthesis and reception of sex pheromones.</title>
        <authorList>
            <person name="Zhao H."/>
        </authorList>
    </citation>
    <scope>NUCLEOTIDE SEQUENCE</scope>
    <source>
        <strain evidence="1">BeijingLab</strain>
    </source>
</reference>
<protein>
    <submittedName>
        <fullName evidence="1">Uncharacterized protein</fullName>
    </submittedName>
</protein>
<dbReference type="Proteomes" id="UP001231649">
    <property type="component" value="Chromosome 3"/>
</dbReference>
<evidence type="ECO:0000313" key="2">
    <source>
        <dbReference type="Proteomes" id="UP001231649"/>
    </source>
</evidence>
<sequence length="522" mass="58649">MTLTNNPGTSLGGSSYILSSLHVMHTRPPWQDLEVFLDAITASISALAPYDNLVLLGDLNVNLLDANSSKAKQLTAFLDCTNLAQLVQTATHFVGDSSSLIDIICTDATTRNVVVNHISELNHHSFITCEAVFKKPKAKPRLVEYRSFSDILRDQFDADLNMIPWSTIGVMSDVDTMVHTFSSYMIQLFDLHAPLKRRTFRKPPTPWITDSVRLLFRLRDKARARYHLTREPNHRKYYLDLKHEAAAALAREKTAYFAKNINDQRLDPKRLWQNLKSDVLPDHSQKVLPSHFDNPDNINAAFLDVPGNSCDNASKIAFFKSRRHSPAEFSLTTTSQETVGKIIRDLRSNAQGVDGISLDMLSLTLPTTLGAITDIINKSIESRTFPKLWRTAMVRPIPKTNDPANVKHLRPISILPCLSKILERVVYSQIIEYLETNDILPDLQSGFRKGRGTATALADVVGNILEARDQGEGSLLVLLDFSRAFDAINTNLLLSKLAYYGFDRDAVDWFSSYLTVLPFFIS</sequence>
<evidence type="ECO:0000313" key="1">
    <source>
        <dbReference type="EMBL" id="KAJ8719398.1"/>
    </source>
</evidence>
<comment type="caution">
    <text evidence="1">The sequence shown here is derived from an EMBL/GenBank/DDBJ whole genome shotgun (WGS) entry which is preliminary data.</text>
</comment>